<feature type="domain" description="NADH:ubiquinone oxidoreductase intermediate-associated protein 30" evidence="3">
    <location>
        <begin position="19"/>
        <end position="179"/>
    </location>
</feature>
<dbReference type="InterPro" id="IPR039131">
    <property type="entry name" value="NDUFAF1"/>
</dbReference>
<name>A0A194XLJ9_MOLSC</name>
<dbReference type="Proteomes" id="UP000070700">
    <property type="component" value="Unassembled WGS sequence"/>
</dbReference>
<dbReference type="GO" id="GO:0051082">
    <property type="term" value="F:unfolded protein binding"/>
    <property type="evidence" value="ECO:0007669"/>
    <property type="project" value="TreeGrafter"/>
</dbReference>
<gene>
    <name evidence="4" type="ORF">LY89DRAFT_450759</name>
</gene>
<comment type="similarity">
    <text evidence="1">Belongs to the CIA30 family.</text>
</comment>
<dbReference type="PANTHER" id="PTHR13194">
    <property type="entry name" value="COMPLEX I INTERMEDIATE-ASSOCIATED PROTEIN 30"/>
    <property type="match status" value="1"/>
</dbReference>
<dbReference type="GeneID" id="28817333"/>
<organism evidence="4 5">
    <name type="scientific">Mollisia scopiformis</name>
    <name type="common">Conifer needle endophyte fungus</name>
    <name type="synonym">Phialocephala scopiformis</name>
    <dbReference type="NCBI Taxonomy" id="149040"/>
    <lineage>
        <taxon>Eukaryota</taxon>
        <taxon>Fungi</taxon>
        <taxon>Dikarya</taxon>
        <taxon>Ascomycota</taxon>
        <taxon>Pezizomycotina</taxon>
        <taxon>Leotiomycetes</taxon>
        <taxon>Helotiales</taxon>
        <taxon>Mollisiaceae</taxon>
        <taxon>Mollisia</taxon>
    </lineage>
</organism>
<dbReference type="KEGG" id="psco:LY89DRAFT_450759"/>
<dbReference type="PANTHER" id="PTHR13194:SF19">
    <property type="entry name" value="NAD(P)-BINDING ROSSMANN-FOLD SUPERFAMILY PROTEIN"/>
    <property type="match status" value="1"/>
</dbReference>
<dbReference type="InterPro" id="IPR008979">
    <property type="entry name" value="Galactose-bd-like_sf"/>
</dbReference>
<proteinExistence type="inferred from homology"/>
<dbReference type="STRING" id="149040.A0A194XLJ9"/>
<dbReference type="GO" id="GO:0010257">
    <property type="term" value="P:NADH dehydrogenase complex assembly"/>
    <property type="evidence" value="ECO:0007669"/>
    <property type="project" value="TreeGrafter"/>
</dbReference>
<dbReference type="EMBL" id="KQ947409">
    <property type="protein sequence ID" value="KUJ20647.1"/>
    <property type="molecule type" value="Genomic_DNA"/>
</dbReference>
<keyword evidence="5" id="KW-1185">Reference proteome</keyword>
<feature type="region of interest" description="Disordered" evidence="2">
    <location>
        <begin position="190"/>
        <end position="222"/>
    </location>
</feature>
<sequence length="239" mass="26710">MASVTKNSLFGGDLPWSPLDWTSSDDRVRGGSSYSELSCSPFSPTAVFKGNLDIDTLGGAGFASQRTTGEDRNWDLSGYDGMLLDIAKTDGKQYTLILKDELLPKSPNGREQSTTSWEFDFKADKEGEKVFVSWNELKATYRGKEKKDAKPLDLKHVKRISIMMRSFFGTQQGDFSLTIRSISAFYKKDTSADTGEPYHDDPNQTSVPWTGDGLDNTSDAQQQQQQQSWVGWFSRFCSS</sequence>
<feature type="region of interest" description="Disordered" evidence="2">
    <location>
        <begin position="1"/>
        <end position="36"/>
    </location>
</feature>
<accession>A0A194XLJ9</accession>
<dbReference type="SUPFAM" id="SSF49785">
    <property type="entry name" value="Galactose-binding domain-like"/>
    <property type="match status" value="1"/>
</dbReference>
<evidence type="ECO:0000256" key="1">
    <source>
        <dbReference type="ARBA" id="ARBA00007884"/>
    </source>
</evidence>
<dbReference type="InParanoid" id="A0A194XLJ9"/>
<dbReference type="Pfam" id="PF08547">
    <property type="entry name" value="CIA30"/>
    <property type="match status" value="1"/>
</dbReference>
<protein>
    <submittedName>
        <fullName evidence="4">CIA30-domain-containing protein</fullName>
    </submittedName>
</protein>
<dbReference type="OrthoDB" id="426386at2759"/>
<reference evidence="4 5" key="1">
    <citation type="submission" date="2015-10" db="EMBL/GenBank/DDBJ databases">
        <title>Full genome of DAOMC 229536 Phialocephala scopiformis, a fungal endophyte of spruce producing the potent anti-insectan compound rugulosin.</title>
        <authorList>
            <consortium name="DOE Joint Genome Institute"/>
            <person name="Walker A.K."/>
            <person name="Frasz S.L."/>
            <person name="Seifert K.A."/>
            <person name="Miller J.D."/>
            <person name="Mondo S.J."/>
            <person name="Labutti K."/>
            <person name="Lipzen A."/>
            <person name="Dockter R."/>
            <person name="Kennedy M."/>
            <person name="Grigoriev I.V."/>
            <person name="Spatafora J.W."/>
        </authorList>
    </citation>
    <scope>NUCLEOTIDE SEQUENCE [LARGE SCALE GENOMIC DNA]</scope>
    <source>
        <strain evidence="4 5">CBS 120377</strain>
    </source>
</reference>
<evidence type="ECO:0000313" key="4">
    <source>
        <dbReference type="EMBL" id="KUJ20647.1"/>
    </source>
</evidence>
<evidence type="ECO:0000259" key="3">
    <source>
        <dbReference type="Pfam" id="PF08547"/>
    </source>
</evidence>
<dbReference type="InterPro" id="IPR013857">
    <property type="entry name" value="NADH-UbQ_OxRdtase-assoc_prot30"/>
</dbReference>
<dbReference type="RefSeq" id="XP_018075002.1">
    <property type="nucleotide sequence ID" value="XM_018207607.1"/>
</dbReference>
<evidence type="ECO:0000313" key="5">
    <source>
        <dbReference type="Proteomes" id="UP000070700"/>
    </source>
</evidence>
<dbReference type="AlphaFoldDB" id="A0A194XLJ9"/>
<evidence type="ECO:0000256" key="2">
    <source>
        <dbReference type="SAM" id="MobiDB-lite"/>
    </source>
</evidence>
<feature type="compositionally biased region" description="Basic and acidic residues" evidence="2">
    <location>
        <begin position="190"/>
        <end position="202"/>
    </location>
</feature>